<gene>
    <name evidence="2" type="ORF">BJ508DRAFT_313889</name>
</gene>
<evidence type="ECO:0000313" key="3">
    <source>
        <dbReference type="Proteomes" id="UP000275078"/>
    </source>
</evidence>
<organism evidence="2 3">
    <name type="scientific">Ascobolus immersus RN42</name>
    <dbReference type="NCBI Taxonomy" id="1160509"/>
    <lineage>
        <taxon>Eukaryota</taxon>
        <taxon>Fungi</taxon>
        <taxon>Dikarya</taxon>
        <taxon>Ascomycota</taxon>
        <taxon>Pezizomycotina</taxon>
        <taxon>Pezizomycetes</taxon>
        <taxon>Pezizales</taxon>
        <taxon>Ascobolaceae</taxon>
        <taxon>Ascobolus</taxon>
    </lineage>
</organism>
<feature type="region of interest" description="Disordered" evidence="1">
    <location>
        <begin position="1"/>
        <end position="23"/>
    </location>
</feature>
<sequence>MSASNNSNAISSNPAGTPSTLLPHDATQWGHLIMQSIITEADYEGANSERRRLHAEILAKCGPSAIPTSTELLKQNAIVAVHFQRRAAALEAIKQYKATHVSSTPHPASASRTSLEQYAPAPSTTAVQLQHVDPVIAGLIKTMEDLNLNPHDPQVLQLIPQLNALKLDSSNCNDDSDVEMHLIRHKSLSTKLPNMDLSRIPQYPIFGLAWNASYDCGFLSTPNVD</sequence>
<protein>
    <submittedName>
        <fullName evidence="2">Uncharacterized protein</fullName>
    </submittedName>
</protein>
<reference evidence="2 3" key="1">
    <citation type="journal article" date="2018" name="Nat. Ecol. Evol.">
        <title>Pezizomycetes genomes reveal the molecular basis of ectomycorrhizal truffle lifestyle.</title>
        <authorList>
            <person name="Murat C."/>
            <person name="Payen T."/>
            <person name="Noel B."/>
            <person name="Kuo A."/>
            <person name="Morin E."/>
            <person name="Chen J."/>
            <person name="Kohler A."/>
            <person name="Krizsan K."/>
            <person name="Balestrini R."/>
            <person name="Da Silva C."/>
            <person name="Montanini B."/>
            <person name="Hainaut M."/>
            <person name="Levati E."/>
            <person name="Barry K.W."/>
            <person name="Belfiori B."/>
            <person name="Cichocki N."/>
            <person name="Clum A."/>
            <person name="Dockter R.B."/>
            <person name="Fauchery L."/>
            <person name="Guy J."/>
            <person name="Iotti M."/>
            <person name="Le Tacon F."/>
            <person name="Lindquist E.A."/>
            <person name="Lipzen A."/>
            <person name="Malagnac F."/>
            <person name="Mello A."/>
            <person name="Molinier V."/>
            <person name="Miyauchi S."/>
            <person name="Poulain J."/>
            <person name="Riccioni C."/>
            <person name="Rubini A."/>
            <person name="Sitrit Y."/>
            <person name="Splivallo R."/>
            <person name="Traeger S."/>
            <person name="Wang M."/>
            <person name="Zifcakova L."/>
            <person name="Wipf D."/>
            <person name="Zambonelli A."/>
            <person name="Paolocci F."/>
            <person name="Nowrousian M."/>
            <person name="Ottonello S."/>
            <person name="Baldrian P."/>
            <person name="Spatafora J.W."/>
            <person name="Henrissat B."/>
            <person name="Nagy L.G."/>
            <person name="Aury J.M."/>
            <person name="Wincker P."/>
            <person name="Grigoriev I.V."/>
            <person name="Bonfante P."/>
            <person name="Martin F.M."/>
        </authorList>
    </citation>
    <scope>NUCLEOTIDE SEQUENCE [LARGE SCALE GENOMIC DNA]</scope>
    <source>
        <strain evidence="2 3">RN42</strain>
    </source>
</reference>
<dbReference type="EMBL" id="ML119824">
    <property type="protein sequence ID" value="RPA73350.1"/>
    <property type="molecule type" value="Genomic_DNA"/>
</dbReference>
<dbReference type="Proteomes" id="UP000275078">
    <property type="component" value="Unassembled WGS sequence"/>
</dbReference>
<proteinExistence type="predicted"/>
<name>A0A3N4HNC8_ASCIM</name>
<evidence type="ECO:0000313" key="2">
    <source>
        <dbReference type="EMBL" id="RPA73350.1"/>
    </source>
</evidence>
<dbReference type="AlphaFoldDB" id="A0A3N4HNC8"/>
<accession>A0A3N4HNC8</accession>
<feature type="compositionally biased region" description="Low complexity" evidence="1">
    <location>
        <begin position="1"/>
        <end position="13"/>
    </location>
</feature>
<keyword evidence="3" id="KW-1185">Reference proteome</keyword>
<evidence type="ECO:0000256" key="1">
    <source>
        <dbReference type="SAM" id="MobiDB-lite"/>
    </source>
</evidence>